<dbReference type="PANTHER" id="PTHR43581:SF4">
    <property type="entry name" value="ATP_GTP PHOSPHATASE"/>
    <property type="match status" value="1"/>
</dbReference>
<sequence>MKISNLKIKGFRSFGPEEIKIPVDEKLVGFIGLNSAGKTTALEALRKLFGQSLTDREIFRQDFHIGKDEKLEDITERTLSIEARIDFDEEEQEAVPHFFTDMVIDEENSIPYLRLRLEASWIKTDYGPEGEIDSKVYYIKVPEGSVEGDDTKQIFPNHLKRLIQILYVPAIRRPVEQLKYASGSILFRVLKKIKSNDTFKSEFDEKIKDINDAFKGLEDFNIVQTSITENWRQFHKDERYKDTTLGFGGSDLDSILKKLEISFSPTGTHKTYQIDELGEGYRSLFYLTLVCALLEIEEKLAENDDEENIGINRPLLTILAIEEPENHIAPQLLGRVIKILKKIASKDNSQVLLSSHTPAIVKRLNPESILHFRITEKFETEVNKILLPEKTDDAYKYVKEAVHNYPELYFARLVVIGEGDSEEVIFNRLMEVMEVDFDDNIITFSPLGHRFVNHIWRLLETLHIPYVTLLDLDVEREGGGWGRIKYALNQLIKIGIKKEELLKLADGSILSDDALKEMHTWSLTEKDSIENLNGWVDYLRKYNIFYSNPLDLDFLMLTHYPEFYRKAIPKNGGPQIPDETTEAEKFDAKVKVAIQATLKSEKATAATYSEEDRKLMIWYNYHFLGRGKPTTHIQVLSSMTDEEINANLPQVFTEVFDCISSLLKTNQEDEANQI</sequence>
<dbReference type="Proteomes" id="UP001157960">
    <property type="component" value="Unassembled WGS sequence"/>
</dbReference>
<dbReference type="EMBL" id="FXTZ01000006">
    <property type="protein sequence ID" value="SMP21893.1"/>
    <property type="molecule type" value="Genomic_DNA"/>
</dbReference>
<evidence type="ECO:0000259" key="2">
    <source>
        <dbReference type="Pfam" id="PF20469"/>
    </source>
</evidence>
<dbReference type="PANTHER" id="PTHR43581">
    <property type="entry name" value="ATP/GTP PHOSPHATASE"/>
    <property type="match status" value="1"/>
</dbReference>
<keyword evidence="4" id="KW-1185">Reference proteome</keyword>
<dbReference type="GO" id="GO:0004519">
    <property type="term" value="F:endonuclease activity"/>
    <property type="evidence" value="ECO:0007669"/>
    <property type="project" value="UniProtKB-KW"/>
</dbReference>
<proteinExistence type="predicted"/>
<gene>
    <name evidence="3" type="ORF">SAMN06264346_10698</name>
</gene>
<organism evidence="3 4">
    <name type="scientific">Chryseobacterium profundimaris</name>
    <dbReference type="NCBI Taxonomy" id="1387275"/>
    <lineage>
        <taxon>Bacteria</taxon>
        <taxon>Pseudomonadati</taxon>
        <taxon>Bacteroidota</taxon>
        <taxon>Flavobacteriia</taxon>
        <taxon>Flavobacteriales</taxon>
        <taxon>Weeksellaceae</taxon>
        <taxon>Chryseobacterium group</taxon>
        <taxon>Chryseobacterium</taxon>
    </lineage>
</organism>
<dbReference type="SUPFAM" id="SSF52540">
    <property type="entry name" value="P-loop containing nucleoside triphosphate hydrolases"/>
    <property type="match status" value="1"/>
</dbReference>
<dbReference type="CDD" id="cd01026">
    <property type="entry name" value="TOPRIM_OLD"/>
    <property type="match status" value="1"/>
</dbReference>
<name>A0ABY1NYI9_9FLAO</name>
<comment type="caution">
    <text evidence="3">The sequence shown here is derived from an EMBL/GenBank/DDBJ whole genome shotgun (WGS) entry which is preliminary data.</text>
</comment>
<dbReference type="RefSeq" id="WP_283422223.1">
    <property type="nucleotide sequence ID" value="NZ_FXTZ01000006.1"/>
</dbReference>
<reference evidence="3 4" key="1">
    <citation type="submission" date="2017-05" db="EMBL/GenBank/DDBJ databases">
        <authorList>
            <person name="Varghese N."/>
            <person name="Submissions S."/>
        </authorList>
    </citation>
    <scope>NUCLEOTIDE SEQUENCE [LARGE SCALE GENOMIC DNA]</scope>
    <source>
        <strain evidence="3 4">DSM 28214</strain>
    </source>
</reference>
<feature type="domain" description="OLD protein-like TOPRIM" evidence="2">
    <location>
        <begin position="410"/>
        <end position="473"/>
    </location>
</feature>
<evidence type="ECO:0000313" key="4">
    <source>
        <dbReference type="Proteomes" id="UP001157960"/>
    </source>
</evidence>
<feature type="domain" description="Endonuclease GajA/Old nuclease/RecF-like AAA" evidence="1">
    <location>
        <begin position="1"/>
        <end position="361"/>
    </location>
</feature>
<dbReference type="Gene3D" id="3.40.50.300">
    <property type="entry name" value="P-loop containing nucleotide triphosphate hydrolases"/>
    <property type="match status" value="1"/>
</dbReference>
<evidence type="ECO:0000259" key="1">
    <source>
        <dbReference type="Pfam" id="PF13175"/>
    </source>
</evidence>
<accession>A0ABY1NYI9</accession>
<dbReference type="Pfam" id="PF20469">
    <property type="entry name" value="OLD-like_TOPRIM"/>
    <property type="match status" value="1"/>
</dbReference>
<keyword evidence="3" id="KW-0255">Endonuclease</keyword>
<keyword evidence="3" id="KW-0540">Nuclease</keyword>
<dbReference type="InterPro" id="IPR041685">
    <property type="entry name" value="AAA_GajA/Old/RecF-like"/>
</dbReference>
<dbReference type="InterPro" id="IPR051396">
    <property type="entry name" value="Bact_Antivir_Def_Nuclease"/>
</dbReference>
<keyword evidence="3" id="KW-0378">Hydrolase</keyword>
<dbReference type="InterPro" id="IPR034139">
    <property type="entry name" value="TOPRIM_OLD"/>
</dbReference>
<dbReference type="Pfam" id="PF13175">
    <property type="entry name" value="AAA_15"/>
    <property type="match status" value="1"/>
</dbReference>
<protein>
    <submittedName>
        <fullName evidence="3">Predicted ATP-dependent endonuclease of the OLD family, contains P-loop ATPase and TOPRIM domains</fullName>
    </submittedName>
</protein>
<dbReference type="InterPro" id="IPR027417">
    <property type="entry name" value="P-loop_NTPase"/>
</dbReference>
<evidence type="ECO:0000313" key="3">
    <source>
        <dbReference type="EMBL" id="SMP21893.1"/>
    </source>
</evidence>